<dbReference type="Proteomes" id="UP001497535">
    <property type="component" value="Unassembled WGS sequence"/>
</dbReference>
<keyword evidence="2" id="KW-1185">Reference proteome</keyword>
<organism evidence="1 2">
    <name type="scientific">Meloidogyne enterolobii</name>
    <name type="common">Root-knot nematode worm</name>
    <name type="synonym">Meloidogyne mayaguensis</name>
    <dbReference type="NCBI Taxonomy" id="390850"/>
    <lineage>
        <taxon>Eukaryota</taxon>
        <taxon>Metazoa</taxon>
        <taxon>Ecdysozoa</taxon>
        <taxon>Nematoda</taxon>
        <taxon>Chromadorea</taxon>
        <taxon>Rhabditida</taxon>
        <taxon>Tylenchina</taxon>
        <taxon>Tylenchomorpha</taxon>
        <taxon>Tylenchoidea</taxon>
        <taxon>Meloidogynidae</taxon>
        <taxon>Meloidogyninae</taxon>
        <taxon>Meloidogyne</taxon>
    </lineage>
</organism>
<proteinExistence type="predicted"/>
<evidence type="ECO:0000313" key="1">
    <source>
        <dbReference type="EMBL" id="CAK5077283.1"/>
    </source>
</evidence>
<protein>
    <submittedName>
        <fullName evidence="1">Uncharacterized protein</fullName>
    </submittedName>
</protein>
<accession>A0ACB0ZE79</accession>
<dbReference type="EMBL" id="CAVMJV010000031">
    <property type="protein sequence ID" value="CAK5077283.1"/>
    <property type="molecule type" value="Genomic_DNA"/>
</dbReference>
<sequence>MYPFHLTILLSFFFHFHTVSNTLSRPLSLFFTHFDLKAGSNLDAESERKMRKGIKSKKEGWIDLYRSSFLLLSSSYTVLHV</sequence>
<name>A0ACB0ZE79_MELEN</name>
<comment type="caution">
    <text evidence="1">The sequence shown here is derived from an EMBL/GenBank/DDBJ whole genome shotgun (WGS) entry which is preliminary data.</text>
</comment>
<gene>
    <name evidence="1" type="ORF">MENTE1834_LOCUS24190</name>
</gene>
<reference evidence="1" key="1">
    <citation type="submission" date="2023-11" db="EMBL/GenBank/DDBJ databases">
        <authorList>
            <person name="Poullet M."/>
        </authorList>
    </citation>
    <scope>NUCLEOTIDE SEQUENCE</scope>
    <source>
        <strain evidence="1">E1834</strain>
    </source>
</reference>
<evidence type="ECO:0000313" key="2">
    <source>
        <dbReference type="Proteomes" id="UP001497535"/>
    </source>
</evidence>